<dbReference type="CDD" id="cd02525">
    <property type="entry name" value="Succinoglycan_BP_ExoA"/>
    <property type="match status" value="1"/>
</dbReference>
<evidence type="ECO:0000313" key="5">
    <source>
        <dbReference type="Proteomes" id="UP000256485"/>
    </source>
</evidence>
<keyword evidence="2" id="KW-0472">Membrane</keyword>
<keyword evidence="2" id="KW-0812">Transmembrane</keyword>
<evidence type="ECO:0000256" key="1">
    <source>
        <dbReference type="SAM" id="MobiDB-lite"/>
    </source>
</evidence>
<protein>
    <submittedName>
        <fullName evidence="4">Cellulose synthase/poly-beta-1,6-N-acetylglucosamine synthase-like glycosyltransferase</fullName>
    </submittedName>
</protein>
<keyword evidence="2" id="KW-1133">Transmembrane helix</keyword>
<keyword evidence="5" id="KW-1185">Reference proteome</keyword>
<feature type="transmembrane region" description="Helical" evidence="2">
    <location>
        <begin position="316"/>
        <end position="334"/>
    </location>
</feature>
<dbReference type="OrthoDB" id="1757142at2"/>
<proteinExistence type="predicted"/>
<sequence>MRPAPAPSDESPGWPAVSVIMAVRNDAPYLRETLERVLSQGCPGTLEVIVAVGPSHDDTHDVVAAVAATDPRVRLVDNPVGTTASGLNAALAQARHDVVVRVDARGRLTPDYVRRAVEILAETGADNVGGVFAARGETPLEHAIARAMTTWLGIGSSRGRFDAKGTAGPVDTVYLGVFRRAVLDRLGGYDESLVRGEDWELNYRIRQAGGTVWYDPRLRVDYRPRPTVAAFVEQFYSNGRWRRAICRRHPGTCSARYLAAPLTMVVCAAAALVAACGALVGVPTLSAALVLPAGYVLLVTAGAAVVSRDLPWRARLWLPVVVSMIHFAWALGFLTSREKPHVTGPGQVGQRHRHDQTKCGRESADRARPDHTSLDDTCLGQPDLAQASLDQSSLDQSSTVSVE</sequence>
<evidence type="ECO:0000259" key="3">
    <source>
        <dbReference type="Pfam" id="PF00535"/>
    </source>
</evidence>
<dbReference type="SUPFAM" id="SSF53448">
    <property type="entry name" value="Nucleotide-diphospho-sugar transferases"/>
    <property type="match status" value="1"/>
</dbReference>
<gene>
    <name evidence="4" type="ORF">DFJ64_1335</name>
</gene>
<dbReference type="Pfam" id="PF00535">
    <property type="entry name" value="Glycos_transf_2"/>
    <property type="match status" value="1"/>
</dbReference>
<reference evidence="4 5" key="1">
    <citation type="submission" date="2018-08" db="EMBL/GenBank/DDBJ databases">
        <title>Sequencing the genomes of 1000 actinobacteria strains.</title>
        <authorList>
            <person name="Klenk H.-P."/>
        </authorList>
    </citation>
    <scope>NUCLEOTIDE SEQUENCE [LARGE SCALE GENOMIC DNA]</scope>
    <source>
        <strain evidence="4 5">DSM 22891</strain>
    </source>
</reference>
<dbReference type="PANTHER" id="PTHR43685:SF2">
    <property type="entry name" value="GLYCOSYLTRANSFERASE 2-LIKE DOMAIN-CONTAINING PROTEIN"/>
    <property type="match status" value="1"/>
</dbReference>
<dbReference type="GO" id="GO:0016740">
    <property type="term" value="F:transferase activity"/>
    <property type="evidence" value="ECO:0007669"/>
    <property type="project" value="UniProtKB-KW"/>
</dbReference>
<feature type="transmembrane region" description="Helical" evidence="2">
    <location>
        <begin position="286"/>
        <end position="304"/>
    </location>
</feature>
<feature type="domain" description="Glycosyltransferase 2-like" evidence="3">
    <location>
        <begin position="18"/>
        <end position="186"/>
    </location>
</feature>
<dbReference type="InterPro" id="IPR001173">
    <property type="entry name" value="Glyco_trans_2-like"/>
</dbReference>
<dbReference type="Proteomes" id="UP000256485">
    <property type="component" value="Unassembled WGS sequence"/>
</dbReference>
<comment type="caution">
    <text evidence="4">The sequence shown here is derived from an EMBL/GenBank/DDBJ whole genome shotgun (WGS) entry which is preliminary data.</text>
</comment>
<accession>A0A3D9V2C7</accession>
<organism evidence="4 5">
    <name type="scientific">Thermasporomyces composti</name>
    <dbReference type="NCBI Taxonomy" id="696763"/>
    <lineage>
        <taxon>Bacteria</taxon>
        <taxon>Bacillati</taxon>
        <taxon>Actinomycetota</taxon>
        <taxon>Actinomycetes</taxon>
        <taxon>Propionibacteriales</taxon>
        <taxon>Nocardioidaceae</taxon>
        <taxon>Thermasporomyces</taxon>
    </lineage>
</organism>
<dbReference type="RefSeq" id="WP_115849644.1">
    <property type="nucleotide sequence ID" value="NZ_QTUC01000001.1"/>
</dbReference>
<evidence type="ECO:0000256" key="2">
    <source>
        <dbReference type="SAM" id="Phobius"/>
    </source>
</evidence>
<dbReference type="EMBL" id="QTUC01000001">
    <property type="protein sequence ID" value="REF35942.1"/>
    <property type="molecule type" value="Genomic_DNA"/>
</dbReference>
<dbReference type="InterPro" id="IPR029044">
    <property type="entry name" value="Nucleotide-diphossugar_trans"/>
</dbReference>
<feature type="region of interest" description="Disordered" evidence="1">
    <location>
        <begin position="342"/>
        <end position="380"/>
    </location>
</feature>
<keyword evidence="4" id="KW-0808">Transferase</keyword>
<feature type="transmembrane region" description="Helical" evidence="2">
    <location>
        <begin position="257"/>
        <end position="280"/>
    </location>
</feature>
<feature type="compositionally biased region" description="Basic and acidic residues" evidence="1">
    <location>
        <begin position="356"/>
        <end position="374"/>
    </location>
</feature>
<dbReference type="InterPro" id="IPR050834">
    <property type="entry name" value="Glycosyltransf_2"/>
</dbReference>
<evidence type="ECO:0000313" key="4">
    <source>
        <dbReference type="EMBL" id="REF35942.1"/>
    </source>
</evidence>
<name>A0A3D9V2C7_THECX</name>
<dbReference type="AlphaFoldDB" id="A0A3D9V2C7"/>
<dbReference type="Gene3D" id="3.90.550.10">
    <property type="entry name" value="Spore Coat Polysaccharide Biosynthesis Protein SpsA, Chain A"/>
    <property type="match status" value="1"/>
</dbReference>
<dbReference type="PANTHER" id="PTHR43685">
    <property type="entry name" value="GLYCOSYLTRANSFERASE"/>
    <property type="match status" value="1"/>
</dbReference>